<name>A0ABR4BRP0_9HELO</name>
<dbReference type="Proteomes" id="UP001595075">
    <property type="component" value="Unassembled WGS sequence"/>
</dbReference>
<dbReference type="EMBL" id="JAZHXI010000023">
    <property type="protein sequence ID" value="KAL2060343.1"/>
    <property type="molecule type" value="Genomic_DNA"/>
</dbReference>
<organism evidence="3 4">
    <name type="scientific">Oculimacula yallundae</name>
    <dbReference type="NCBI Taxonomy" id="86028"/>
    <lineage>
        <taxon>Eukaryota</taxon>
        <taxon>Fungi</taxon>
        <taxon>Dikarya</taxon>
        <taxon>Ascomycota</taxon>
        <taxon>Pezizomycotina</taxon>
        <taxon>Leotiomycetes</taxon>
        <taxon>Helotiales</taxon>
        <taxon>Ploettnerulaceae</taxon>
        <taxon>Oculimacula</taxon>
    </lineage>
</organism>
<evidence type="ECO:0000313" key="4">
    <source>
        <dbReference type="Proteomes" id="UP001595075"/>
    </source>
</evidence>
<comment type="caution">
    <text evidence="3">The sequence shown here is derived from an EMBL/GenBank/DDBJ whole genome shotgun (WGS) entry which is preliminary data.</text>
</comment>
<sequence>MSKELSADKLNANISNPESSPARTYISINSSPATPLHRHNLRSKNRRQTASSWNNIASPQTVSPVIETSLQRLRDDIAIIIKEKDQSIDTLLEQRDAERRSYLEAENNHLEERAELLQTTGLEIAKGTAQIWELRLQVKELGQEKKDLEETLQAASFQLKKDVLDLRASKTELEEQVQELEREKAEMNVELEGRLKAKKDELEQAKTKSIEDGEKLQAQDEVNNKLVKDVAELLCENHKLASEVACLEGGLRGLKRTWEDFKEGVTRVDERFCSEDPRSKKIAADNA</sequence>
<feature type="compositionally biased region" description="Polar residues" evidence="2">
    <location>
        <begin position="12"/>
        <end position="33"/>
    </location>
</feature>
<feature type="compositionally biased region" description="Basic residues" evidence="2">
    <location>
        <begin position="36"/>
        <end position="47"/>
    </location>
</feature>
<evidence type="ECO:0000256" key="2">
    <source>
        <dbReference type="SAM" id="MobiDB-lite"/>
    </source>
</evidence>
<keyword evidence="1" id="KW-0175">Coiled coil</keyword>
<feature type="region of interest" description="Disordered" evidence="2">
    <location>
        <begin position="1"/>
        <end position="56"/>
    </location>
</feature>
<reference evidence="3 4" key="1">
    <citation type="journal article" date="2024" name="Commun. Biol.">
        <title>Comparative genomic analysis of thermophilic fungi reveals convergent evolutionary adaptations and gene losses.</title>
        <authorList>
            <person name="Steindorff A.S."/>
            <person name="Aguilar-Pontes M.V."/>
            <person name="Robinson A.J."/>
            <person name="Andreopoulos B."/>
            <person name="LaButti K."/>
            <person name="Kuo A."/>
            <person name="Mondo S."/>
            <person name="Riley R."/>
            <person name="Otillar R."/>
            <person name="Haridas S."/>
            <person name="Lipzen A."/>
            <person name="Grimwood J."/>
            <person name="Schmutz J."/>
            <person name="Clum A."/>
            <person name="Reid I.D."/>
            <person name="Moisan M.C."/>
            <person name="Butler G."/>
            <person name="Nguyen T.T.M."/>
            <person name="Dewar K."/>
            <person name="Conant G."/>
            <person name="Drula E."/>
            <person name="Henrissat B."/>
            <person name="Hansel C."/>
            <person name="Singer S."/>
            <person name="Hutchinson M.I."/>
            <person name="de Vries R.P."/>
            <person name="Natvig D.O."/>
            <person name="Powell A.J."/>
            <person name="Tsang A."/>
            <person name="Grigoriev I.V."/>
        </authorList>
    </citation>
    <scope>NUCLEOTIDE SEQUENCE [LARGE SCALE GENOMIC DNA]</scope>
    <source>
        <strain evidence="3 4">CBS 494.80</strain>
    </source>
</reference>
<feature type="coiled-coil region" evidence="1">
    <location>
        <begin position="88"/>
        <end position="219"/>
    </location>
</feature>
<protein>
    <submittedName>
        <fullName evidence="3">Uncharacterized protein</fullName>
    </submittedName>
</protein>
<evidence type="ECO:0000313" key="3">
    <source>
        <dbReference type="EMBL" id="KAL2060343.1"/>
    </source>
</evidence>
<evidence type="ECO:0000256" key="1">
    <source>
        <dbReference type="SAM" id="Coils"/>
    </source>
</evidence>
<proteinExistence type="predicted"/>
<keyword evidence="4" id="KW-1185">Reference proteome</keyword>
<accession>A0ABR4BRP0</accession>
<gene>
    <name evidence="3" type="ORF">VTL71DRAFT_9738</name>
</gene>